<protein>
    <submittedName>
        <fullName evidence="1">Uncharacterized protein</fullName>
    </submittedName>
</protein>
<dbReference type="Proteomes" id="UP000033607">
    <property type="component" value="Unassembled WGS sequence"/>
</dbReference>
<dbReference type="EMBL" id="LATL02000332">
    <property type="protein sequence ID" value="KKD39934.1"/>
    <property type="molecule type" value="Genomic_DNA"/>
</dbReference>
<comment type="caution">
    <text evidence="1">The sequence shown here is derived from an EMBL/GenBank/DDBJ whole genome shotgun (WGS) entry which is preliminary data.</text>
</comment>
<name>A0A0F5YLX9_9CYAN</name>
<evidence type="ECO:0000313" key="1">
    <source>
        <dbReference type="EMBL" id="KKD39934.1"/>
    </source>
</evidence>
<sequence>MPQVNLLPGAINEIIASVADSRSLTQTDRYGLMAAMLDESLNEDERRSIDRLLRSVVRGRVQITA</sequence>
<dbReference type="AlphaFoldDB" id="A0A0F5YLX9"/>
<dbReference type="RefSeq" id="WP_046276597.1">
    <property type="nucleotide sequence ID" value="NZ_LATL02000332.1"/>
</dbReference>
<proteinExistence type="predicted"/>
<reference evidence="1 2" key="1">
    <citation type="submission" date="2015-06" db="EMBL/GenBank/DDBJ databases">
        <title>Draft genome assembly of filamentous brackish cyanobacterium Limnoraphis robusta strain CS-951.</title>
        <authorList>
            <person name="Willis A."/>
            <person name="Parks M."/>
            <person name="Burford M.A."/>
        </authorList>
    </citation>
    <scope>NUCLEOTIDE SEQUENCE [LARGE SCALE GENOMIC DNA]</scope>
    <source>
        <strain evidence="1 2">CS-951</strain>
    </source>
</reference>
<gene>
    <name evidence="1" type="ORF">WN50_00865</name>
</gene>
<evidence type="ECO:0000313" key="2">
    <source>
        <dbReference type="Proteomes" id="UP000033607"/>
    </source>
</evidence>
<organism evidence="1 2">
    <name type="scientific">Limnoraphis robusta CS-951</name>
    <dbReference type="NCBI Taxonomy" id="1637645"/>
    <lineage>
        <taxon>Bacteria</taxon>
        <taxon>Bacillati</taxon>
        <taxon>Cyanobacteriota</taxon>
        <taxon>Cyanophyceae</taxon>
        <taxon>Oscillatoriophycideae</taxon>
        <taxon>Oscillatoriales</taxon>
        <taxon>Sirenicapillariaceae</taxon>
        <taxon>Limnoraphis</taxon>
    </lineage>
</organism>
<dbReference type="OrthoDB" id="495849at2"/>
<accession>A0A0F5YLX9</accession>